<sequence>MKIFKHSIKIIAIALFATLLSCGDRYPDLEDGLYAEFVTSMDTMVVKLHYDKTPVTVANFVLLAEGNHPMVDSVFKGKKFYNGLLFHRVMNNFMIQGGDPTATGSGSPGYRFGDEFDETLKHDKPGILSMANSGPNTNGSQFFITEKETPWLDNIHTIFGEVVLGLDVQDSISNVKVGPGNRPIKDVVIKEVNIIRKGYDARNFDALKTWETELPKLEERAKQKAEEARKKAEEARKKAEEKVNAAAAETLLILNDYKSKAKAYASGLMSYTITKGNGSKPKQGNTVKVYYEGYFIDGKLFDSNRKEIEEKYGKLNPQKEQRGMYNPMPMQISPDAQMIAGFKEGVASMHEGDKAYFYIPSHLAYGENGRPPIKPNTDLIFIIEMVEIVK</sequence>
<dbReference type="EC" id="5.2.1.8" evidence="1"/>
<dbReference type="EMBL" id="UOEB01000196">
    <property type="protein sequence ID" value="VAV84998.1"/>
    <property type="molecule type" value="Genomic_DNA"/>
</dbReference>
<dbReference type="InterPro" id="IPR044666">
    <property type="entry name" value="Cyclophilin_A-like"/>
</dbReference>
<evidence type="ECO:0000313" key="7">
    <source>
        <dbReference type="EMBL" id="VAV84998.1"/>
    </source>
</evidence>
<dbReference type="PROSITE" id="PS50072">
    <property type="entry name" value="CSA_PPIASE_2"/>
    <property type="match status" value="1"/>
</dbReference>
<reference evidence="7" key="1">
    <citation type="submission" date="2018-06" db="EMBL/GenBank/DDBJ databases">
        <authorList>
            <person name="Zhirakovskaya E."/>
        </authorList>
    </citation>
    <scope>NUCLEOTIDE SEQUENCE</scope>
</reference>
<dbReference type="Pfam" id="PF00254">
    <property type="entry name" value="FKBP_C"/>
    <property type="match status" value="1"/>
</dbReference>
<dbReference type="PANTHER" id="PTHR45625:SF4">
    <property type="entry name" value="PEPTIDYLPROLYL ISOMERASE DOMAIN AND WD REPEAT-CONTAINING PROTEIN 1"/>
    <property type="match status" value="1"/>
</dbReference>
<proteinExistence type="predicted"/>
<dbReference type="InterPro" id="IPR001179">
    <property type="entry name" value="PPIase_FKBP_dom"/>
</dbReference>
<dbReference type="InterPro" id="IPR029000">
    <property type="entry name" value="Cyclophilin-like_dom_sf"/>
</dbReference>
<evidence type="ECO:0000259" key="6">
    <source>
        <dbReference type="PROSITE" id="PS50072"/>
    </source>
</evidence>
<keyword evidence="2" id="KW-0697">Rotamase</keyword>
<dbReference type="PRINTS" id="PR00153">
    <property type="entry name" value="CSAPPISMRASE"/>
</dbReference>
<dbReference type="Gene3D" id="3.10.50.40">
    <property type="match status" value="1"/>
</dbReference>
<organism evidence="7">
    <name type="scientific">hydrothermal vent metagenome</name>
    <dbReference type="NCBI Taxonomy" id="652676"/>
    <lineage>
        <taxon>unclassified sequences</taxon>
        <taxon>metagenomes</taxon>
        <taxon>ecological metagenomes</taxon>
    </lineage>
</organism>
<feature type="domain" description="PPIase FKBP-type" evidence="5">
    <location>
        <begin position="284"/>
        <end position="389"/>
    </location>
</feature>
<dbReference type="SUPFAM" id="SSF54534">
    <property type="entry name" value="FKBP-like"/>
    <property type="match status" value="1"/>
</dbReference>
<dbReference type="PROSITE" id="PS50059">
    <property type="entry name" value="FKBP_PPIASE"/>
    <property type="match status" value="1"/>
</dbReference>
<feature type="domain" description="PPIase cyclophilin-type" evidence="6">
    <location>
        <begin position="44"/>
        <end position="194"/>
    </location>
</feature>
<evidence type="ECO:0000256" key="4">
    <source>
        <dbReference type="SAM" id="Coils"/>
    </source>
</evidence>
<dbReference type="PROSITE" id="PS00170">
    <property type="entry name" value="CSA_PPIASE_1"/>
    <property type="match status" value="1"/>
</dbReference>
<dbReference type="InterPro" id="IPR046357">
    <property type="entry name" value="PPIase_dom_sf"/>
</dbReference>
<name>A0A3B0RAL6_9ZZZZ</name>
<evidence type="ECO:0000256" key="2">
    <source>
        <dbReference type="ARBA" id="ARBA00023110"/>
    </source>
</evidence>
<dbReference type="CDD" id="cd00317">
    <property type="entry name" value="cyclophilin"/>
    <property type="match status" value="1"/>
</dbReference>
<protein>
    <recommendedName>
        <fullName evidence="1">peptidylprolyl isomerase</fullName>
        <ecNumber evidence="1">5.2.1.8</ecNumber>
    </recommendedName>
</protein>
<dbReference type="Gene3D" id="2.40.100.10">
    <property type="entry name" value="Cyclophilin-like"/>
    <property type="match status" value="1"/>
</dbReference>
<dbReference type="AlphaFoldDB" id="A0A3B0RAL6"/>
<dbReference type="GO" id="GO:0006457">
    <property type="term" value="P:protein folding"/>
    <property type="evidence" value="ECO:0007669"/>
    <property type="project" value="InterPro"/>
</dbReference>
<dbReference type="GO" id="GO:0003755">
    <property type="term" value="F:peptidyl-prolyl cis-trans isomerase activity"/>
    <property type="evidence" value="ECO:0007669"/>
    <property type="project" value="UniProtKB-KW"/>
</dbReference>
<dbReference type="SUPFAM" id="SSF50891">
    <property type="entry name" value="Cyclophilin-like"/>
    <property type="match status" value="1"/>
</dbReference>
<evidence type="ECO:0000256" key="3">
    <source>
        <dbReference type="ARBA" id="ARBA00023235"/>
    </source>
</evidence>
<evidence type="ECO:0000256" key="1">
    <source>
        <dbReference type="ARBA" id="ARBA00013194"/>
    </source>
</evidence>
<dbReference type="Pfam" id="PF00160">
    <property type="entry name" value="Pro_isomerase"/>
    <property type="match status" value="1"/>
</dbReference>
<gene>
    <name evidence="7" type="ORF">MNBD_BACTEROID02-394</name>
</gene>
<evidence type="ECO:0000259" key="5">
    <source>
        <dbReference type="PROSITE" id="PS50059"/>
    </source>
</evidence>
<dbReference type="PANTHER" id="PTHR45625">
    <property type="entry name" value="PEPTIDYL-PROLYL CIS-TRANS ISOMERASE-RELATED"/>
    <property type="match status" value="1"/>
</dbReference>
<keyword evidence="3 7" id="KW-0413">Isomerase</keyword>
<dbReference type="InterPro" id="IPR002130">
    <property type="entry name" value="Cyclophilin-type_PPIase_dom"/>
</dbReference>
<dbReference type="InterPro" id="IPR020892">
    <property type="entry name" value="Cyclophilin-type_PPIase_CS"/>
</dbReference>
<feature type="coiled-coil region" evidence="4">
    <location>
        <begin position="207"/>
        <end position="249"/>
    </location>
</feature>
<accession>A0A3B0RAL6</accession>
<dbReference type="PROSITE" id="PS51257">
    <property type="entry name" value="PROKAR_LIPOPROTEIN"/>
    <property type="match status" value="1"/>
</dbReference>
<keyword evidence="4" id="KW-0175">Coiled coil</keyword>